<gene>
    <name evidence="2" type="ORF">NHP190020_11100</name>
    <name evidence="3" type="ORF">SNTW_07170</name>
</gene>
<evidence type="ECO:0000313" key="5">
    <source>
        <dbReference type="Proteomes" id="UP000509742"/>
    </source>
</evidence>
<organism evidence="3 4">
    <name type="scientific">Helicobacter suis</name>
    <dbReference type="NCBI Taxonomy" id="104628"/>
    <lineage>
        <taxon>Bacteria</taxon>
        <taxon>Pseudomonadati</taxon>
        <taxon>Campylobacterota</taxon>
        <taxon>Epsilonproteobacteria</taxon>
        <taxon>Campylobacterales</taxon>
        <taxon>Helicobacteraceae</taxon>
        <taxon>Helicobacter</taxon>
    </lineage>
</organism>
<dbReference type="OrthoDB" id="5328893at2"/>
<dbReference type="GeneID" id="56928566"/>
<proteinExistence type="predicted"/>
<keyword evidence="1" id="KW-0472">Membrane</keyword>
<protein>
    <submittedName>
        <fullName evidence="3">Uncharacterized protein</fullName>
    </submittedName>
</protein>
<dbReference type="Proteomes" id="UP000509742">
    <property type="component" value="Chromosome"/>
</dbReference>
<keyword evidence="1" id="KW-1133">Transmembrane helix</keyword>
<reference evidence="3 4" key="1">
    <citation type="submission" date="2019-06" db="EMBL/GenBank/DDBJ databases">
        <title>Complete genome sequence of Helicobacter suis SNTW101c.</title>
        <authorList>
            <person name="Rimbara E."/>
            <person name="Suzuki M."/>
            <person name="Matsui H."/>
            <person name="Nakamura M."/>
            <person name="Mori S."/>
            <person name="Shibayama K."/>
        </authorList>
    </citation>
    <scope>NUCLEOTIDE SEQUENCE [LARGE SCALE GENOMIC DNA]</scope>
    <source>
        <strain evidence="3 4">SNTW101c</strain>
    </source>
</reference>
<dbReference type="AlphaFoldDB" id="A0A6J4CZA2"/>
<feature type="transmembrane region" description="Helical" evidence="1">
    <location>
        <begin position="159"/>
        <end position="177"/>
    </location>
</feature>
<dbReference type="Proteomes" id="UP000317935">
    <property type="component" value="Chromosome"/>
</dbReference>
<evidence type="ECO:0000256" key="1">
    <source>
        <dbReference type="SAM" id="Phobius"/>
    </source>
</evidence>
<reference evidence="2 5" key="2">
    <citation type="submission" date="2020-04" db="EMBL/GenBank/DDBJ databases">
        <title>Genomic analysis of gastric non-Helicobacter pylori Helicobacters isolated in Japan.</title>
        <authorList>
            <person name="Suzuki M."/>
            <person name="Rimbara E."/>
        </authorList>
    </citation>
    <scope>NUCLEOTIDE SEQUENCE [LARGE SCALE GENOMIC DNA]</scope>
    <source>
        <strain evidence="2 5">NHP19-0020</strain>
    </source>
</reference>
<evidence type="ECO:0000313" key="2">
    <source>
        <dbReference type="EMBL" id="BCD46071.1"/>
    </source>
</evidence>
<evidence type="ECO:0000313" key="3">
    <source>
        <dbReference type="EMBL" id="BCD70072.1"/>
    </source>
</evidence>
<dbReference type="RefSeq" id="WP_034375063.1">
    <property type="nucleotide sequence ID" value="NZ_AP019774.1"/>
</dbReference>
<sequence length="268" mass="30717">MIKARYFFVWVFVCVSIVANPIAANLNKLEQLQIIPTPTDQKGVAINLLFSKPLSQIPKISPMQVITLQNMDSFAPRLEHFSASVLTELAIYHQNNTLFIVPKSTTLFHVRAKLSQDKRYLRLEFVPLLSELTDVAQKSQEQTAPAPKNASLKDFEWDYLWKVGIVIGALLVLLWILKRKSTQKFLFPKVGLEPSVTFIKPLDATHKLVTIEVRNQLYLILLNSNQSLILDKITLDFPKKDPTLLKKETLMEETKQRIRESKLKSSYV</sequence>
<name>A0A6J4CZA2_9HELI</name>
<keyword evidence="5" id="KW-1185">Reference proteome</keyword>
<dbReference type="EMBL" id="AP023036">
    <property type="protein sequence ID" value="BCD46071.1"/>
    <property type="molecule type" value="Genomic_DNA"/>
</dbReference>
<dbReference type="EMBL" id="AP019774">
    <property type="protein sequence ID" value="BCD70072.1"/>
    <property type="molecule type" value="Genomic_DNA"/>
</dbReference>
<keyword evidence="1" id="KW-0812">Transmembrane</keyword>
<accession>A0A6J4CZA2</accession>
<evidence type="ECO:0000313" key="4">
    <source>
        <dbReference type="Proteomes" id="UP000317935"/>
    </source>
</evidence>